<dbReference type="PANTHER" id="PTHR11439">
    <property type="entry name" value="GAG-POL-RELATED RETROTRANSPOSON"/>
    <property type="match status" value="1"/>
</dbReference>
<accession>A0A9W9PSF6</accession>
<sequence length="290" mass="33346">MQAYELKDLGEATRFIGIRITRDRPTRKLWITQDAYIEKIAHRFYLTSTKPMKTPLSDKLIYPPKIGSILYATIITRPDAAKTSQMLSEHLTNPTEQHMQAADKAIAYLYHTRYKAIEYSPIQSPDQPTFVCASDASYADNIGRKSSEGYIAYLFNGPIDWVARKQKTVTTSTTEAELLSISSASKHVMWWKRLFRAIALDIGHKLSVLCDNKQTVDLLTKVNSLYRTKLRHIDIHHHWLRQEIEAGNIDIAWVETNLMPADGLTKPLPNQKHQRFIDHLNMVDIKDKII</sequence>
<dbReference type="PANTHER" id="PTHR11439:SF438">
    <property type="entry name" value="REVERSE TRANSCRIPTASE TY1_COPIA-TYPE DOMAIN-CONTAINING PROTEIN"/>
    <property type="match status" value="1"/>
</dbReference>
<keyword evidence="2" id="KW-1185">Reference proteome</keyword>
<name>A0A9W9PSF6_9EURO</name>
<reference evidence="1" key="1">
    <citation type="submission" date="2022-12" db="EMBL/GenBank/DDBJ databases">
        <authorList>
            <person name="Petersen C."/>
        </authorList>
    </citation>
    <scope>NUCLEOTIDE SEQUENCE</scope>
    <source>
        <strain evidence="1">IBT 21472</strain>
    </source>
</reference>
<dbReference type="CDD" id="cd09272">
    <property type="entry name" value="RNase_HI_RT_Ty1"/>
    <property type="match status" value="1"/>
</dbReference>
<protein>
    <recommendedName>
        <fullName evidence="3">Reverse transcriptase Ty1/copia-type domain-containing protein</fullName>
    </recommendedName>
</protein>
<evidence type="ECO:0008006" key="3">
    <source>
        <dbReference type="Google" id="ProtNLM"/>
    </source>
</evidence>
<organism evidence="1 2">
    <name type="scientific">Penicillium atrosanguineum</name>
    <dbReference type="NCBI Taxonomy" id="1132637"/>
    <lineage>
        <taxon>Eukaryota</taxon>
        <taxon>Fungi</taxon>
        <taxon>Dikarya</taxon>
        <taxon>Ascomycota</taxon>
        <taxon>Pezizomycotina</taxon>
        <taxon>Eurotiomycetes</taxon>
        <taxon>Eurotiomycetidae</taxon>
        <taxon>Eurotiales</taxon>
        <taxon>Aspergillaceae</taxon>
        <taxon>Penicillium</taxon>
    </lineage>
</organism>
<proteinExistence type="predicted"/>
<reference evidence="1" key="2">
    <citation type="journal article" date="2023" name="IMA Fungus">
        <title>Comparative genomic study of the Penicillium genus elucidates a diverse pangenome and 15 lateral gene transfer events.</title>
        <authorList>
            <person name="Petersen C."/>
            <person name="Sorensen T."/>
            <person name="Nielsen M.R."/>
            <person name="Sondergaard T.E."/>
            <person name="Sorensen J.L."/>
            <person name="Fitzpatrick D.A."/>
            <person name="Frisvad J.C."/>
            <person name="Nielsen K.L."/>
        </authorList>
    </citation>
    <scope>NUCLEOTIDE SEQUENCE</scope>
    <source>
        <strain evidence="1">IBT 21472</strain>
    </source>
</reference>
<evidence type="ECO:0000313" key="1">
    <source>
        <dbReference type="EMBL" id="KAJ5307180.1"/>
    </source>
</evidence>
<comment type="caution">
    <text evidence="1">The sequence shown here is derived from an EMBL/GenBank/DDBJ whole genome shotgun (WGS) entry which is preliminary data.</text>
</comment>
<gene>
    <name evidence="1" type="ORF">N7476_007836</name>
</gene>
<dbReference type="AlphaFoldDB" id="A0A9W9PSF6"/>
<evidence type="ECO:0000313" key="2">
    <source>
        <dbReference type="Proteomes" id="UP001147746"/>
    </source>
</evidence>
<dbReference type="EMBL" id="JAPZBO010000008">
    <property type="protein sequence ID" value="KAJ5307180.1"/>
    <property type="molecule type" value="Genomic_DNA"/>
</dbReference>
<dbReference type="Proteomes" id="UP001147746">
    <property type="component" value="Unassembled WGS sequence"/>
</dbReference>